<keyword evidence="12" id="KW-1185">Reference proteome</keyword>
<evidence type="ECO:0000313" key="12">
    <source>
        <dbReference type="Proteomes" id="UP000184608"/>
    </source>
</evidence>
<evidence type="ECO:0000259" key="10">
    <source>
        <dbReference type="PROSITE" id="PS50885"/>
    </source>
</evidence>
<evidence type="ECO:0000256" key="8">
    <source>
        <dbReference type="SAM" id="Phobius"/>
    </source>
</evidence>
<sequence length="543" mass="59382">MNKVSIRHKLIIMSVVPLIGLLMIVTIAMIKLETASEGVNRIYNDRIIPLEQLKDIADSYAVSVIDNINKANSGLIDGATALKDIQRAREKIATRWRTYTSTELTPQETVLVRESERLFKQANQALDRVGQVLSRPDMQGNVKNRLNDFDGALYEDIDPISEAITRLVTLQLRVSAQERDKINQNYQSSRFIFIVLSVVTLLLISLIGITTFLSIKGPLAKLAHSIDLITKESDLSQEIRLEGKNELVDIATGFNVMVRQLRELVSNINQSAQSLASSSEELNSVSLQSRDTVKKQHDEIQMVATAVTEMLSTANEIAGSAETANHETSQTSQQVSQGNITVQQGTQAVGDLVNEIQEISSQIKQVDTFSENITSVVTVIQGIAEQTNLLALNAAIEAARAGEQGRGFAVVADEVRQLAQQSQSSTVEIKEAIESLQVATKTAVTMMDKNNQRALTTGENAAEAGQILDEISQAVLIIRDMNTQIATASEQQSSVCHEIDRSVTSINEAAVESSSGADQIADASREVTQIAQDLLGQVRQFRI</sequence>
<dbReference type="STRING" id="1216006.VA7868_00409"/>
<evidence type="ECO:0000256" key="5">
    <source>
        <dbReference type="ARBA" id="ARBA00023224"/>
    </source>
</evidence>
<dbReference type="GO" id="GO:0016020">
    <property type="term" value="C:membrane"/>
    <property type="evidence" value="ECO:0007669"/>
    <property type="project" value="UniProtKB-SubCell"/>
</dbReference>
<keyword evidence="5 7" id="KW-0807">Transducer</keyword>
<dbReference type="AlphaFoldDB" id="A0A1M5VJ70"/>
<evidence type="ECO:0000256" key="4">
    <source>
        <dbReference type="ARBA" id="ARBA00023136"/>
    </source>
</evidence>
<dbReference type="Pfam" id="PF00672">
    <property type="entry name" value="HAMP"/>
    <property type="match status" value="1"/>
</dbReference>
<dbReference type="InterPro" id="IPR003660">
    <property type="entry name" value="HAMP_dom"/>
</dbReference>
<dbReference type="SMART" id="SM00283">
    <property type="entry name" value="MA"/>
    <property type="match status" value="1"/>
</dbReference>
<dbReference type="GO" id="GO:0006935">
    <property type="term" value="P:chemotaxis"/>
    <property type="evidence" value="ECO:0007669"/>
    <property type="project" value="InterPro"/>
</dbReference>
<feature type="domain" description="HAMP" evidence="10">
    <location>
        <begin position="213"/>
        <end position="266"/>
    </location>
</feature>
<dbReference type="PANTHER" id="PTHR32089:SF119">
    <property type="entry name" value="METHYL-ACCEPTING CHEMOTAXIS PROTEIN CTPL"/>
    <property type="match status" value="1"/>
</dbReference>
<dbReference type="Pfam" id="PF12729">
    <property type="entry name" value="4HB_MCP_1"/>
    <property type="match status" value="1"/>
</dbReference>
<comment type="subcellular location">
    <subcellularLocation>
        <location evidence="1">Membrane</location>
        <topology evidence="1">Multi-pass membrane protein</topology>
    </subcellularLocation>
</comment>
<dbReference type="InterPro" id="IPR004090">
    <property type="entry name" value="Chemotax_Me-accpt_rcpt"/>
</dbReference>
<gene>
    <name evidence="11" type="primary">pctC_4</name>
    <name evidence="11" type="ORF">VA7868_00409</name>
</gene>
<dbReference type="SUPFAM" id="SSF58104">
    <property type="entry name" value="Methyl-accepting chemotaxis protein (MCP) signaling domain"/>
    <property type="match status" value="1"/>
</dbReference>
<dbReference type="PRINTS" id="PR00260">
    <property type="entry name" value="CHEMTRNSDUCR"/>
</dbReference>
<dbReference type="InterPro" id="IPR004089">
    <property type="entry name" value="MCPsignal_dom"/>
</dbReference>
<evidence type="ECO:0000256" key="2">
    <source>
        <dbReference type="ARBA" id="ARBA00022692"/>
    </source>
</evidence>
<dbReference type="SMART" id="SM00304">
    <property type="entry name" value="HAMP"/>
    <property type="match status" value="2"/>
</dbReference>
<proteinExistence type="inferred from homology"/>
<evidence type="ECO:0000256" key="6">
    <source>
        <dbReference type="ARBA" id="ARBA00029447"/>
    </source>
</evidence>
<organism evidence="11 12">
    <name type="scientific">Vibrio aerogenes CECT 7868</name>
    <dbReference type="NCBI Taxonomy" id="1216006"/>
    <lineage>
        <taxon>Bacteria</taxon>
        <taxon>Pseudomonadati</taxon>
        <taxon>Pseudomonadota</taxon>
        <taxon>Gammaproteobacteria</taxon>
        <taxon>Vibrionales</taxon>
        <taxon>Vibrionaceae</taxon>
        <taxon>Vibrio</taxon>
    </lineage>
</organism>
<keyword evidence="3 8" id="KW-1133">Transmembrane helix</keyword>
<dbReference type="Proteomes" id="UP000184608">
    <property type="component" value="Unassembled WGS sequence"/>
</dbReference>
<dbReference type="CDD" id="cd11386">
    <property type="entry name" value="MCP_signal"/>
    <property type="match status" value="1"/>
</dbReference>
<dbReference type="InterPro" id="IPR024478">
    <property type="entry name" value="HlyB_4HB_MCP"/>
</dbReference>
<dbReference type="Gene3D" id="1.10.287.950">
    <property type="entry name" value="Methyl-accepting chemotaxis protein"/>
    <property type="match status" value="1"/>
</dbReference>
<keyword evidence="4 8" id="KW-0472">Membrane</keyword>
<dbReference type="GO" id="GO:0007165">
    <property type="term" value="P:signal transduction"/>
    <property type="evidence" value="ECO:0007669"/>
    <property type="project" value="UniProtKB-KW"/>
</dbReference>
<evidence type="ECO:0000256" key="7">
    <source>
        <dbReference type="PROSITE-ProRule" id="PRU00284"/>
    </source>
</evidence>
<feature type="transmembrane region" description="Helical" evidence="8">
    <location>
        <begin position="12"/>
        <end position="30"/>
    </location>
</feature>
<name>A0A1M5VJ70_9VIBR</name>
<feature type="domain" description="Methyl-accepting transducer" evidence="9">
    <location>
        <begin position="271"/>
        <end position="507"/>
    </location>
</feature>
<accession>A0A1M5VJ70</accession>
<dbReference type="FunFam" id="1.10.287.950:FF:000001">
    <property type="entry name" value="Methyl-accepting chemotaxis sensory transducer"/>
    <property type="match status" value="1"/>
</dbReference>
<dbReference type="EMBL" id="FQXZ01000005">
    <property type="protein sequence ID" value="SHH75250.1"/>
    <property type="molecule type" value="Genomic_DNA"/>
</dbReference>
<feature type="transmembrane region" description="Helical" evidence="8">
    <location>
        <begin position="191"/>
        <end position="215"/>
    </location>
</feature>
<evidence type="ECO:0000259" key="9">
    <source>
        <dbReference type="PROSITE" id="PS50111"/>
    </source>
</evidence>
<reference evidence="11 12" key="1">
    <citation type="submission" date="2016-11" db="EMBL/GenBank/DDBJ databases">
        <authorList>
            <person name="Jaros S."/>
            <person name="Januszkiewicz K."/>
            <person name="Wedrychowicz H."/>
        </authorList>
    </citation>
    <scope>NUCLEOTIDE SEQUENCE [LARGE SCALE GENOMIC DNA]</scope>
    <source>
        <strain evidence="11 12">CECT 7868</strain>
    </source>
</reference>
<protein>
    <submittedName>
        <fullName evidence="11">Methyl-accepting chemotaxis protein PctC</fullName>
    </submittedName>
</protein>
<dbReference type="GO" id="GO:0004888">
    <property type="term" value="F:transmembrane signaling receptor activity"/>
    <property type="evidence" value="ECO:0007669"/>
    <property type="project" value="InterPro"/>
</dbReference>
<evidence type="ECO:0000256" key="3">
    <source>
        <dbReference type="ARBA" id="ARBA00022989"/>
    </source>
</evidence>
<dbReference type="CDD" id="cd06225">
    <property type="entry name" value="HAMP"/>
    <property type="match status" value="1"/>
</dbReference>
<dbReference type="PROSITE" id="PS50111">
    <property type="entry name" value="CHEMOTAXIS_TRANSDUC_2"/>
    <property type="match status" value="1"/>
</dbReference>
<keyword evidence="2 8" id="KW-0812">Transmembrane</keyword>
<dbReference type="PROSITE" id="PS50885">
    <property type="entry name" value="HAMP"/>
    <property type="match status" value="1"/>
</dbReference>
<evidence type="ECO:0000313" key="11">
    <source>
        <dbReference type="EMBL" id="SHH75250.1"/>
    </source>
</evidence>
<comment type="similarity">
    <text evidence="6">Belongs to the methyl-accepting chemotaxis (MCP) protein family.</text>
</comment>
<evidence type="ECO:0000256" key="1">
    <source>
        <dbReference type="ARBA" id="ARBA00004141"/>
    </source>
</evidence>
<dbReference type="PANTHER" id="PTHR32089">
    <property type="entry name" value="METHYL-ACCEPTING CHEMOTAXIS PROTEIN MCPB"/>
    <property type="match status" value="1"/>
</dbReference>
<dbReference type="Pfam" id="PF00015">
    <property type="entry name" value="MCPsignal"/>
    <property type="match status" value="1"/>
</dbReference>